<dbReference type="InterPro" id="IPR016181">
    <property type="entry name" value="Acyl_CoA_acyltransferase"/>
</dbReference>
<reference evidence="2 3" key="2">
    <citation type="journal article" date="2020" name="Microbiol. Resour. Announc.">
        <title>Antarctic desert soil bacteria exhibit high novel natural product potential, evaluated through long-read genome sequencing and comparative genomics.</title>
        <authorList>
            <person name="Benaud N."/>
            <person name="Edwards R.J."/>
            <person name="Amos T.G."/>
            <person name="D'Agostino P.M."/>
            <person name="Gutierrez-Chavez C."/>
            <person name="Montgomery K."/>
            <person name="Nicetic I."/>
            <person name="Ferrari B.C."/>
        </authorList>
    </citation>
    <scope>NUCLEOTIDE SEQUENCE [LARGE SCALE GENOMIC DNA]</scope>
    <source>
        <strain evidence="2 3">SPB151</strain>
    </source>
</reference>
<dbReference type="CDD" id="cd04301">
    <property type="entry name" value="NAT_SF"/>
    <property type="match status" value="1"/>
</dbReference>
<dbReference type="InterPro" id="IPR000182">
    <property type="entry name" value="GNAT_dom"/>
</dbReference>
<dbReference type="KEGG" id="kqi:F1D05_08850"/>
<proteinExistence type="predicted"/>
<dbReference type="RefSeq" id="WP_185446804.1">
    <property type="nucleotide sequence ID" value="NZ_CP043661.1"/>
</dbReference>
<name>A0A7G6WVF3_9ACTN</name>
<keyword evidence="2" id="KW-0808">Transferase</keyword>
<dbReference type="Proteomes" id="UP000515563">
    <property type="component" value="Chromosome"/>
</dbReference>
<dbReference type="Gene3D" id="3.40.630.30">
    <property type="match status" value="1"/>
</dbReference>
<dbReference type="SUPFAM" id="SSF55729">
    <property type="entry name" value="Acyl-CoA N-acyltransferases (Nat)"/>
    <property type="match status" value="1"/>
</dbReference>
<feature type="domain" description="N-acetyltransferase" evidence="1">
    <location>
        <begin position="3"/>
        <end position="169"/>
    </location>
</feature>
<dbReference type="Pfam" id="PF13508">
    <property type="entry name" value="Acetyltransf_7"/>
    <property type="match status" value="1"/>
</dbReference>
<evidence type="ECO:0000313" key="3">
    <source>
        <dbReference type="Proteomes" id="UP000515563"/>
    </source>
</evidence>
<dbReference type="GO" id="GO:0016747">
    <property type="term" value="F:acyltransferase activity, transferring groups other than amino-acyl groups"/>
    <property type="evidence" value="ECO:0007669"/>
    <property type="project" value="InterPro"/>
</dbReference>
<gene>
    <name evidence="2" type="ORF">F1D05_08850</name>
</gene>
<organism evidence="2 3">
    <name type="scientific">Kribbella qitaiheensis</name>
    <dbReference type="NCBI Taxonomy" id="1544730"/>
    <lineage>
        <taxon>Bacteria</taxon>
        <taxon>Bacillati</taxon>
        <taxon>Actinomycetota</taxon>
        <taxon>Actinomycetes</taxon>
        <taxon>Propionibacteriales</taxon>
        <taxon>Kribbellaceae</taxon>
        <taxon>Kribbella</taxon>
    </lineage>
</organism>
<keyword evidence="3" id="KW-1185">Reference proteome</keyword>
<dbReference type="EMBL" id="CP043661">
    <property type="protein sequence ID" value="QNE17968.1"/>
    <property type="molecule type" value="Genomic_DNA"/>
</dbReference>
<evidence type="ECO:0000259" key="1">
    <source>
        <dbReference type="PROSITE" id="PS51186"/>
    </source>
</evidence>
<accession>A0A7G6WVF3</accession>
<reference evidence="3" key="1">
    <citation type="submission" date="2019-09" db="EMBL/GenBank/DDBJ databases">
        <title>Antimicrobial potential of Antarctic Bacteria.</title>
        <authorList>
            <person name="Benaud N."/>
            <person name="Edwards R.J."/>
            <person name="Ferrari B.C."/>
        </authorList>
    </citation>
    <scope>NUCLEOTIDE SEQUENCE [LARGE SCALE GENOMIC DNA]</scope>
    <source>
        <strain evidence="3">SPB151</strain>
    </source>
</reference>
<sequence>MAIEIRRAVVADAEAAAWSHLLCWREAYDGTVDPVLLAQHTSDIDRRVQRWAAALGAGYERWLAVNPDPAAALQDRVIGFASAGPSRDDDAPVPLELFMVYVRAQWWGSGLGYRLLDVAIGKEPASLWVLEANERARAFYRRQGFAEDGTKVDEPFFGVPEIRMVRPAP</sequence>
<dbReference type="AlphaFoldDB" id="A0A7G6WVF3"/>
<dbReference type="PROSITE" id="PS51186">
    <property type="entry name" value="GNAT"/>
    <property type="match status" value="1"/>
</dbReference>
<evidence type="ECO:0000313" key="2">
    <source>
        <dbReference type="EMBL" id="QNE17968.1"/>
    </source>
</evidence>
<protein>
    <submittedName>
        <fullName evidence="2">GNAT family N-acetyltransferase</fullName>
    </submittedName>
</protein>